<dbReference type="EMBL" id="QGKV02001556">
    <property type="protein sequence ID" value="KAF3519008.1"/>
    <property type="molecule type" value="Genomic_DNA"/>
</dbReference>
<sequence length="132" mass="15068">MAGKEMIAGGWDCSGGESLWFIQGGVKGRIDYKDILHNDMVKLIKTKVEWIFHVTGCKPPMDSSLELNETAEKGNCVTSLASQFSEEEARKAASYFEHKTGEKWEEMNHLQRFFEENDSPVKKLHDQRPAFK</sequence>
<dbReference type="Proteomes" id="UP000266723">
    <property type="component" value="Unassembled WGS sequence"/>
</dbReference>
<proteinExistence type="predicted"/>
<evidence type="ECO:0000313" key="2">
    <source>
        <dbReference type="Proteomes" id="UP000266723"/>
    </source>
</evidence>
<comment type="caution">
    <text evidence="1">The sequence shown here is derived from an EMBL/GenBank/DDBJ whole genome shotgun (WGS) entry which is preliminary data.</text>
</comment>
<gene>
    <name evidence="1" type="ORF">DY000_02059303</name>
</gene>
<evidence type="ECO:0000313" key="1">
    <source>
        <dbReference type="EMBL" id="KAF3519008.1"/>
    </source>
</evidence>
<keyword evidence="2" id="KW-1185">Reference proteome</keyword>
<organism evidence="1 2">
    <name type="scientific">Brassica cretica</name>
    <name type="common">Mustard</name>
    <dbReference type="NCBI Taxonomy" id="69181"/>
    <lineage>
        <taxon>Eukaryota</taxon>
        <taxon>Viridiplantae</taxon>
        <taxon>Streptophyta</taxon>
        <taxon>Embryophyta</taxon>
        <taxon>Tracheophyta</taxon>
        <taxon>Spermatophyta</taxon>
        <taxon>Magnoliopsida</taxon>
        <taxon>eudicotyledons</taxon>
        <taxon>Gunneridae</taxon>
        <taxon>Pentapetalae</taxon>
        <taxon>rosids</taxon>
        <taxon>malvids</taxon>
        <taxon>Brassicales</taxon>
        <taxon>Brassicaceae</taxon>
        <taxon>Brassiceae</taxon>
        <taxon>Brassica</taxon>
    </lineage>
</organism>
<accession>A0ABQ7AYG0</accession>
<reference evidence="1 2" key="1">
    <citation type="journal article" date="2020" name="BMC Genomics">
        <title>Intraspecific diversification of the crop wild relative Brassica cretica Lam. using demographic model selection.</title>
        <authorList>
            <person name="Kioukis A."/>
            <person name="Michalopoulou V.A."/>
            <person name="Briers L."/>
            <person name="Pirintsos S."/>
            <person name="Studholme D.J."/>
            <person name="Pavlidis P."/>
            <person name="Sarris P.F."/>
        </authorList>
    </citation>
    <scope>NUCLEOTIDE SEQUENCE [LARGE SCALE GENOMIC DNA]</scope>
    <source>
        <strain evidence="2">cv. PFS-1207/04</strain>
    </source>
</reference>
<protein>
    <submittedName>
        <fullName evidence="1">Uncharacterized protein</fullName>
    </submittedName>
</protein>
<name>A0ABQ7AYG0_BRACR</name>